<comment type="caution">
    <text evidence="3">The sequence shown here is derived from an EMBL/GenBank/DDBJ whole genome shotgun (WGS) entry which is preliminary data.</text>
</comment>
<evidence type="ECO:0000313" key="5">
    <source>
        <dbReference type="Proteomes" id="UP000523601"/>
    </source>
</evidence>
<evidence type="ECO:0000259" key="2">
    <source>
        <dbReference type="Pfam" id="PF07885"/>
    </source>
</evidence>
<reference evidence="5 6" key="1">
    <citation type="submission" date="2020-04" db="EMBL/GenBank/DDBJ databases">
        <title>Donghicola sp., a member of the Rhodobacteraceae family isolated from mangrove forest in Thailand.</title>
        <authorList>
            <person name="Charoenyingcharoen P."/>
            <person name="Yukphan P."/>
        </authorList>
    </citation>
    <scope>NUCLEOTIDE SEQUENCE [LARGE SCALE GENOMIC DNA]</scope>
    <source>
        <strain evidence="3 6">B5-SW-15</strain>
        <strain evidence="4 5">C2-DW-16</strain>
    </source>
</reference>
<protein>
    <submittedName>
        <fullName evidence="3">Two pore domain potassium channel family protein</fullName>
    </submittedName>
</protein>
<keyword evidence="3" id="KW-0407">Ion channel</keyword>
<evidence type="ECO:0000313" key="4">
    <source>
        <dbReference type="EMBL" id="NVO26254.1"/>
    </source>
</evidence>
<proteinExistence type="predicted"/>
<dbReference type="SUPFAM" id="SSF81324">
    <property type="entry name" value="Voltage-gated potassium channels"/>
    <property type="match status" value="1"/>
</dbReference>
<dbReference type="AlphaFoldDB" id="A0A850Q6H5"/>
<dbReference type="Proteomes" id="UP000592216">
    <property type="component" value="Unassembled WGS sequence"/>
</dbReference>
<dbReference type="EMBL" id="JABCJD010000001">
    <property type="protein sequence ID" value="NVO26254.1"/>
    <property type="molecule type" value="Genomic_DNA"/>
</dbReference>
<evidence type="ECO:0000256" key="1">
    <source>
        <dbReference type="SAM" id="Phobius"/>
    </source>
</evidence>
<dbReference type="PANTHER" id="PTHR43833">
    <property type="entry name" value="POTASSIUM CHANNEL PROTEIN 2-RELATED-RELATED"/>
    <property type="match status" value="1"/>
</dbReference>
<keyword evidence="1" id="KW-0472">Membrane</keyword>
<name>A0A850Q6H5_9RHOB</name>
<organism evidence="3 6">
    <name type="scientific">Donghicola mangrovi</name>
    <dbReference type="NCBI Taxonomy" id="2729614"/>
    <lineage>
        <taxon>Bacteria</taxon>
        <taxon>Pseudomonadati</taxon>
        <taxon>Pseudomonadota</taxon>
        <taxon>Alphaproteobacteria</taxon>
        <taxon>Rhodobacterales</taxon>
        <taxon>Roseobacteraceae</taxon>
        <taxon>Donghicola</taxon>
    </lineage>
</organism>
<dbReference type="Pfam" id="PF07885">
    <property type="entry name" value="Ion_trans_2"/>
    <property type="match status" value="1"/>
</dbReference>
<accession>A0A850Q6H5</accession>
<dbReference type="InterPro" id="IPR013099">
    <property type="entry name" value="K_chnl_dom"/>
</dbReference>
<dbReference type="EMBL" id="JABCJE010000001">
    <property type="protein sequence ID" value="NVO22155.1"/>
    <property type="molecule type" value="Genomic_DNA"/>
</dbReference>
<keyword evidence="1" id="KW-0812">Transmembrane</keyword>
<keyword evidence="1" id="KW-1133">Transmembrane helix</keyword>
<feature type="transmembrane region" description="Helical" evidence="1">
    <location>
        <begin position="20"/>
        <end position="41"/>
    </location>
</feature>
<evidence type="ECO:0000313" key="6">
    <source>
        <dbReference type="Proteomes" id="UP000592216"/>
    </source>
</evidence>
<keyword evidence="3" id="KW-0813">Transport</keyword>
<dbReference type="InterPro" id="IPR050721">
    <property type="entry name" value="Trk_Ktr_HKT_K-transport"/>
</dbReference>
<dbReference type="Gene3D" id="1.10.287.70">
    <property type="match status" value="1"/>
</dbReference>
<feature type="transmembrane region" description="Helical" evidence="1">
    <location>
        <begin position="78"/>
        <end position="99"/>
    </location>
</feature>
<evidence type="ECO:0000313" key="3">
    <source>
        <dbReference type="EMBL" id="NVO22155.1"/>
    </source>
</evidence>
<keyword evidence="5" id="KW-1185">Reference proteome</keyword>
<dbReference type="Proteomes" id="UP000523601">
    <property type="component" value="Unassembled WGS sequence"/>
</dbReference>
<gene>
    <name evidence="4" type="ORF">HJ526_02385</name>
    <name evidence="3" type="ORF">HJ536_02185</name>
</gene>
<dbReference type="GO" id="GO:0034220">
    <property type="term" value="P:monoatomic ion transmembrane transport"/>
    <property type="evidence" value="ECO:0007669"/>
    <property type="project" value="UniProtKB-KW"/>
</dbReference>
<feature type="domain" description="Potassium channel" evidence="2">
    <location>
        <begin position="33"/>
        <end position="100"/>
    </location>
</feature>
<sequence length="110" mass="12315">MMQLLNAYIRLLRAIYEAFTHQLVLALFSVNLLLVSIASVIYMHIEGWGFIQALYFSVITISTVGYGDLVPVTPAGKLFTSGYIFIGAGFFFLAVGAFAEDVIKYIREHR</sequence>
<keyword evidence="3" id="KW-0406">Ion transport</keyword>